<gene>
    <name evidence="1" type="ORF">GLW00_12090</name>
</gene>
<evidence type="ECO:0000313" key="2">
    <source>
        <dbReference type="Proteomes" id="UP000450457"/>
    </source>
</evidence>
<reference evidence="1 2" key="1">
    <citation type="submission" date="2019-11" db="EMBL/GenBank/DDBJ databases">
        <title>Genome sequences of 17 halophilic strains isolated from different environments.</title>
        <authorList>
            <person name="Furrow R.E."/>
        </authorList>
    </citation>
    <scope>NUCLEOTIDE SEQUENCE [LARGE SCALE GENOMIC DNA]</scope>
    <source>
        <strain evidence="1 2">SL-4</strain>
    </source>
</reference>
<comment type="caution">
    <text evidence="1">The sequence shown here is derived from an EMBL/GenBank/DDBJ whole genome shotgun (WGS) entry which is preliminary data.</text>
</comment>
<dbReference type="GeneID" id="78007744"/>
<accession>A0A845FCS0</accession>
<evidence type="ECO:0000313" key="1">
    <source>
        <dbReference type="EMBL" id="MYL71598.1"/>
    </source>
</evidence>
<dbReference type="EMBL" id="WMFA01000004">
    <property type="protein sequence ID" value="MYL71598.1"/>
    <property type="molecule type" value="Genomic_DNA"/>
</dbReference>
<sequence length="142" mass="16548">MKQIVHTWVPHEACTHYISLDKCTLLPYWLELTFVLLFQNDEGCFCESGKKITFTFESPIAVRYSEEADREDLIHADFIDAASVAQDLVWPYFRVENSEFLQWQLDLNAAIDDPSELTCFGFTEEHYLFEILSNEDPVVKVD</sequence>
<proteinExistence type="predicted"/>
<dbReference type="OrthoDB" id="2969046at2"/>
<organism evidence="1 2">
    <name type="scientific">Halobacillus litoralis</name>
    <dbReference type="NCBI Taxonomy" id="45668"/>
    <lineage>
        <taxon>Bacteria</taxon>
        <taxon>Bacillati</taxon>
        <taxon>Bacillota</taxon>
        <taxon>Bacilli</taxon>
        <taxon>Bacillales</taxon>
        <taxon>Bacillaceae</taxon>
        <taxon>Halobacillus</taxon>
    </lineage>
</organism>
<dbReference type="AlphaFoldDB" id="A0A845FCS0"/>
<name>A0A845FCS0_9BACI</name>
<dbReference type="RefSeq" id="WP_160914398.1">
    <property type="nucleotide sequence ID" value="NZ_WMFA01000004.1"/>
</dbReference>
<protein>
    <submittedName>
        <fullName evidence="1">Uncharacterized protein</fullName>
    </submittedName>
</protein>
<dbReference type="Proteomes" id="UP000450457">
    <property type="component" value="Unassembled WGS sequence"/>
</dbReference>